<dbReference type="AlphaFoldDB" id="A0A9D1G108"/>
<evidence type="ECO:0000256" key="1">
    <source>
        <dbReference type="SAM" id="Coils"/>
    </source>
</evidence>
<evidence type="ECO:0000313" key="4">
    <source>
        <dbReference type="Proteomes" id="UP000824140"/>
    </source>
</evidence>
<reference evidence="3" key="2">
    <citation type="journal article" date="2021" name="PeerJ">
        <title>Extensive microbial diversity within the chicken gut microbiome revealed by metagenomics and culture.</title>
        <authorList>
            <person name="Gilroy R."/>
            <person name="Ravi A."/>
            <person name="Getino M."/>
            <person name="Pursley I."/>
            <person name="Horton D.L."/>
            <person name="Alikhan N.F."/>
            <person name="Baker D."/>
            <person name="Gharbi K."/>
            <person name="Hall N."/>
            <person name="Watson M."/>
            <person name="Adriaenssens E.M."/>
            <person name="Foster-Nyarko E."/>
            <person name="Jarju S."/>
            <person name="Secka A."/>
            <person name="Antonio M."/>
            <person name="Oren A."/>
            <person name="Chaudhuri R.R."/>
            <person name="La Ragione R."/>
            <person name="Hildebrand F."/>
            <person name="Pallen M.J."/>
        </authorList>
    </citation>
    <scope>NUCLEOTIDE SEQUENCE</scope>
    <source>
        <strain evidence="3">13766</strain>
    </source>
</reference>
<proteinExistence type="predicted"/>
<dbReference type="EMBL" id="DVJN01000190">
    <property type="protein sequence ID" value="HIS93276.1"/>
    <property type="molecule type" value="Genomic_DNA"/>
</dbReference>
<sequence length="149" mass="15813">DLQGQIEGLNEQIATLTEQASAAQGAQEQLAGYEQQVADLQGQIEGLNEQIATLTEQASAAQGAQEQLAGYEQQVSSLQGEVNALKEQVAAFEAFKTWYAALYNNLNALRQAQEIPGISVYQDANTGETVDPLLPEDAAGTPIPGILPN</sequence>
<dbReference type="SUPFAM" id="SSF90257">
    <property type="entry name" value="Myosin rod fragments"/>
    <property type="match status" value="1"/>
</dbReference>
<dbReference type="Gene3D" id="1.10.287.1490">
    <property type="match status" value="1"/>
</dbReference>
<gene>
    <name evidence="3" type="ORF">IAA84_09700</name>
</gene>
<reference evidence="3" key="1">
    <citation type="submission" date="2020-10" db="EMBL/GenBank/DDBJ databases">
        <authorList>
            <person name="Gilroy R."/>
        </authorList>
    </citation>
    <scope>NUCLEOTIDE SEQUENCE</scope>
    <source>
        <strain evidence="3">13766</strain>
    </source>
</reference>
<feature type="non-terminal residue" evidence="3">
    <location>
        <position position="1"/>
    </location>
</feature>
<evidence type="ECO:0000256" key="2">
    <source>
        <dbReference type="SAM" id="MobiDB-lite"/>
    </source>
</evidence>
<dbReference type="Proteomes" id="UP000824140">
    <property type="component" value="Unassembled WGS sequence"/>
</dbReference>
<evidence type="ECO:0000313" key="3">
    <source>
        <dbReference type="EMBL" id="HIS93276.1"/>
    </source>
</evidence>
<feature type="region of interest" description="Disordered" evidence="2">
    <location>
        <begin position="129"/>
        <end position="149"/>
    </location>
</feature>
<name>A0A9D1G108_9FIRM</name>
<organism evidence="3 4">
    <name type="scientific">Candidatus Alectryocaccomicrobium excrementavium</name>
    <dbReference type="NCBI Taxonomy" id="2840668"/>
    <lineage>
        <taxon>Bacteria</taxon>
        <taxon>Bacillati</taxon>
        <taxon>Bacillota</taxon>
        <taxon>Clostridia</taxon>
        <taxon>Candidatus Alectryocaccomicrobium</taxon>
    </lineage>
</organism>
<protein>
    <submittedName>
        <fullName evidence="3">Uncharacterized protein</fullName>
    </submittedName>
</protein>
<feature type="coiled-coil region" evidence="1">
    <location>
        <begin position="6"/>
        <end position="88"/>
    </location>
</feature>
<accession>A0A9D1G108</accession>
<keyword evidence="1" id="KW-0175">Coiled coil</keyword>
<comment type="caution">
    <text evidence="3">The sequence shown here is derived from an EMBL/GenBank/DDBJ whole genome shotgun (WGS) entry which is preliminary data.</text>
</comment>